<proteinExistence type="predicted"/>
<name>A0A450SIW0_9GAMM</name>
<organism evidence="1">
    <name type="scientific">Candidatus Kentrum sp. FW</name>
    <dbReference type="NCBI Taxonomy" id="2126338"/>
    <lineage>
        <taxon>Bacteria</taxon>
        <taxon>Pseudomonadati</taxon>
        <taxon>Pseudomonadota</taxon>
        <taxon>Gammaproteobacteria</taxon>
        <taxon>Candidatus Kentrum</taxon>
    </lineage>
</organism>
<dbReference type="EMBL" id="CAADFD010000014">
    <property type="protein sequence ID" value="VFJ53286.1"/>
    <property type="molecule type" value="Genomic_DNA"/>
</dbReference>
<gene>
    <name evidence="1" type="ORF">BECKFW1821B_GA0114236_101435</name>
</gene>
<reference evidence="1" key="1">
    <citation type="submission" date="2019-02" db="EMBL/GenBank/DDBJ databases">
        <authorList>
            <person name="Gruber-Vodicka R. H."/>
            <person name="Seah K. B. B."/>
        </authorList>
    </citation>
    <scope>NUCLEOTIDE SEQUENCE</scope>
    <source>
        <strain evidence="1">BECK_BZ106</strain>
    </source>
</reference>
<evidence type="ECO:0000313" key="1">
    <source>
        <dbReference type="EMBL" id="VFJ53286.1"/>
    </source>
</evidence>
<protein>
    <submittedName>
        <fullName evidence="1">Uncharacterized protein</fullName>
    </submittedName>
</protein>
<sequence length="196" mass="22149">MIRTSSGTLPVSKKSSHDCFSSIYPLVFARWKQMAMSDGTGDPDGRGSECFYCVFRPETACFQPYCKGFGDHGFTQRGCPCFRNPTRRNIMVLSPFMTGKNSAPHMGKLEDRILPDPRISGETSHRHRRNPVSHPSAASALFALSNASQFPLYPIRRIFRFAFHLFTFFSRNFQFPSMRPDVGHIVHGNHNPMALA</sequence>
<dbReference type="AlphaFoldDB" id="A0A450SIW0"/>
<accession>A0A450SIW0</accession>